<gene>
    <name evidence="1" type="ORF">HOP40_07070</name>
</gene>
<dbReference type="AlphaFoldDB" id="A0A6M6JGQ9"/>
<proteinExistence type="predicted"/>
<name>A0A6M6JGQ9_9PSEU</name>
<dbReference type="KEGG" id="pbro:HOP40_07070"/>
<dbReference type="RefSeq" id="WP_172155833.1">
    <property type="nucleotide sequence ID" value="NZ_CP053564.1"/>
</dbReference>
<organism evidence="1 2">
    <name type="scientific">Pseudonocardia broussonetiae</name>
    <dbReference type="NCBI Taxonomy" id="2736640"/>
    <lineage>
        <taxon>Bacteria</taxon>
        <taxon>Bacillati</taxon>
        <taxon>Actinomycetota</taxon>
        <taxon>Actinomycetes</taxon>
        <taxon>Pseudonocardiales</taxon>
        <taxon>Pseudonocardiaceae</taxon>
        <taxon>Pseudonocardia</taxon>
    </lineage>
</organism>
<protein>
    <submittedName>
        <fullName evidence="1">Uncharacterized protein</fullName>
    </submittedName>
</protein>
<keyword evidence="2" id="KW-1185">Reference proteome</keyword>
<dbReference type="EMBL" id="CP053564">
    <property type="protein sequence ID" value="QJY45591.1"/>
    <property type="molecule type" value="Genomic_DNA"/>
</dbReference>
<reference evidence="1 2" key="1">
    <citation type="submission" date="2020-05" db="EMBL/GenBank/DDBJ databases">
        <authorList>
            <person name="Mo P."/>
        </authorList>
    </citation>
    <scope>NUCLEOTIDE SEQUENCE [LARGE SCALE GENOMIC DNA]</scope>
    <source>
        <strain evidence="1 2">Gen01</strain>
    </source>
</reference>
<accession>A0A6M6JGQ9</accession>
<dbReference type="Proteomes" id="UP000505377">
    <property type="component" value="Chromosome"/>
</dbReference>
<evidence type="ECO:0000313" key="1">
    <source>
        <dbReference type="EMBL" id="QJY45591.1"/>
    </source>
</evidence>
<evidence type="ECO:0000313" key="2">
    <source>
        <dbReference type="Proteomes" id="UP000505377"/>
    </source>
</evidence>
<sequence length="107" mass="12157">MTTSIQSPLMSVPSMVEAAVRRVRNEQQRAALLITGAAKYRRLSTLHEQEARLWTLLVRHTAEPVHRRAATDAQCAARARAREYAEFAQHWPVIDAEPTTDRTEHTP</sequence>